<keyword evidence="3" id="KW-1185">Reference proteome</keyword>
<organism evidence="2 3">
    <name type="scientific">Microbulbifer epialgicus</name>
    <dbReference type="NCBI Taxonomy" id="393907"/>
    <lineage>
        <taxon>Bacteria</taxon>
        <taxon>Pseudomonadati</taxon>
        <taxon>Pseudomonadota</taxon>
        <taxon>Gammaproteobacteria</taxon>
        <taxon>Cellvibrionales</taxon>
        <taxon>Microbulbiferaceae</taxon>
        <taxon>Microbulbifer</taxon>
    </lineage>
</organism>
<protein>
    <recommendedName>
        <fullName evidence="4">MFS transporter</fullName>
    </recommendedName>
</protein>
<keyword evidence="1" id="KW-1133">Transmembrane helix</keyword>
<feature type="transmembrane region" description="Helical" evidence="1">
    <location>
        <begin position="29"/>
        <end position="48"/>
    </location>
</feature>
<dbReference type="Proteomes" id="UP001569428">
    <property type="component" value="Unassembled WGS sequence"/>
</dbReference>
<evidence type="ECO:0000313" key="2">
    <source>
        <dbReference type="EMBL" id="MFA0813194.1"/>
    </source>
</evidence>
<reference evidence="2 3" key="1">
    <citation type="submission" date="2024-08" db="EMBL/GenBank/DDBJ databases">
        <authorList>
            <person name="Ishaq N."/>
        </authorList>
    </citation>
    <scope>NUCLEOTIDE SEQUENCE [LARGE SCALE GENOMIC DNA]</scope>
    <source>
        <strain evidence="2 3">DSM 18651</strain>
    </source>
</reference>
<dbReference type="RefSeq" id="WP_371840971.1">
    <property type="nucleotide sequence ID" value="NZ_JBGMEK010000075.1"/>
</dbReference>
<accession>A0ABV4P4C6</accession>
<evidence type="ECO:0000313" key="3">
    <source>
        <dbReference type="Proteomes" id="UP001569428"/>
    </source>
</evidence>
<sequence length="61" mass="6659">RFTGAMKQAFAAIASMSEAMHQADPTLTFFGTLTIVGCIIFLATANIIKKLTLLSHRKNMD</sequence>
<evidence type="ECO:0000256" key="1">
    <source>
        <dbReference type="SAM" id="Phobius"/>
    </source>
</evidence>
<evidence type="ECO:0008006" key="4">
    <source>
        <dbReference type="Google" id="ProtNLM"/>
    </source>
</evidence>
<gene>
    <name evidence="2" type="ORF">ACCI49_20030</name>
</gene>
<dbReference type="EMBL" id="JBGMEK010000075">
    <property type="protein sequence ID" value="MFA0813194.1"/>
    <property type="molecule type" value="Genomic_DNA"/>
</dbReference>
<feature type="non-terminal residue" evidence="2">
    <location>
        <position position="1"/>
    </location>
</feature>
<keyword evidence="1" id="KW-0472">Membrane</keyword>
<keyword evidence="1" id="KW-0812">Transmembrane</keyword>
<name>A0ABV4P4C6_9GAMM</name>
<proteinExistence type="predicted"/>
<comment type="caution">
    <text evidence="2">The sequence shown here is derived from an EMBL/GenBank/DDBJ whole genome shotgun (WGS) entry which is preliminary data.</text>
</comment>